<feature type="compositionally biased region" description="Basic residues" evidence="2">
    <location>
        <begin position="147"/>
        <end position="166"/>
    </location>
</feature>
<keyword evidence="1" id="KW-0233">DNA recombination</keyword>
<feature type="domain" description="Tyr recombinase" evidence="3">
    <location>
        <begin position="227"/>
        <end position="441"/>
    </location>
</feature>
<dbReference type="InterPro" id="IPR002104">
    <property type="entry name" value="Integrase_catalytic"/>
</dbReference>
<protein>
    <submittedName>
        <fullName evidence="4">Integrase/recombinase</fullName>
    </submittedName>
</protein>
<dbReference type="InterPro" id="IPR011010">
    <property type="entry name" value="DNA_brk_join_enz"/>
</dbReference>
<proteinExistence type="predicted"/>
<keyword evidence="5" id="KW-1185">Reference proteome</keyword>
<dbReference type="PANTHER" id="PTHR30349:SF64">
    <property type="entry name" value="PROPHAGE INTEGRASE INTD-RELATED"/>
    <property type="match status" value="1"/>
</dbReference>
<dbReference type="GO" id="GO:0006310">
    <property type="term" value="P:DNA recombination"/>
    <property type="evidence" value="ECO:0007669"/>
    <property type="project" value="UniProtKB-KW"/>
</dbReference>
<evidence type="ECO:0000313" key="4">
    <source>
        <dbReference type="EMBL" id="ABC43999.1"/>
    </source>
</evidence>
<evidence type="ECO:0000256" key="1">
    <source>
        <dbReference type="ARBA" id="ARBA00023172"/>
    </source>
</evidence>
<sequence length="451" mass="50663">MTRSARNWRFVVRAAKSGSSSDEAFRSIIGRRSLWTSLIACNYIRALNISTHSFRNPVDPTQLGEQDCSYVKQVRLTEYRLPLGILDIGNLIFKPYVVSEPTAGRHARCPRPVAQTPRSGAADLPAPPVRLPHGKSVRPLGRTLRLLPRHHPSPPPQRGRHSRLLRSPRVGAQRGRLHAEPGPQRPDRTNVRAEVVLDRALIFLYEQVLEIELDDIGPLDRADRPKRLPTVLSREEVRQLFAALSPGPNRLTAHLLYGSGLRLSEALRLRVKELDVGTSRLHVWDGKGGTDRTTVLPERLHGPLRRHLKTVKAQHEADCADGVGGVYLPDAIAEKYPTAKTEWRWQYVFPSTTLSEDPRSGAVRRHHRSDSAVQRAVKKAADATDIEKRATCHTLRHSFATHRLQDGTDVRTIQKLLAHEQLRTTMQYVHVLEQSDDGVTSPLDTLPEDPT</sequence>
<dbReference type="GO" id="GO:0015074">
    <property type="term" value="P:DNA integration"/>
    <property type="evidence" value="ECO:0007669"/>
    <property type="project" value="InterPro"/>
</dbReference>
<dbReference type="EMBL" id="CP000159">
    <property type="protein sequence ID" value="ABC43999.1"/>
    <property type="molecule type" value="Genomic_DNA"/>
</dbReference>
<dbReference type="Pfam" id="PF00589">
    <property type="entry name" value="Phage_integrase"/>
    <property type="match status" value="1"/>
</dbReference>
<evidence type="ECO:0000256" key="2">
    <source>
        <dbReference type="SAM" id="MobiDB-lite"/>
    </source>
</evidence>
<accession>Q2S6F7</accession>
<dbReference type="Gene3D" id="1.10.443.10">
    <property type="entry name" value="Intergrase catalytic core"/>
    <property type="match status" value="1"/>
</dbReference>
<dbReference type="InterPro" id="IPR013762">
    <property type="entry name" value="Integrase-like_cat_sf"/>
</dbReference>
<dbReference type="GO" id="GO:0003677">
    <property type="term" value="F:DNA binding"/>
    <property type="evidence" value="ECO:0007669"/>
    <property type="project" value="InterPro"/>
</dbReference>
<dbReference type="NCBIfam" id="TIGR02249">
    <property type="entry name" value="integrase_gron"/>
    <property type="match status" value="1"/>
</dbReference>
<organism evidence="4 5">
    <name type="scientific">Salinibacter ruber (strain DSM 13855 / M31)</name>
    <dbReference type="NCBI Taxonomy" id="309807"/>
    <lineage>
        <taxon>Bacteria</taxon>
        <taxon>Pseudomonadati</taxon>
        <taxon>Rhodothermota</taxon>
        <taxon>Rhodothermia</taxon>
        <taxon>Rhodothermales</taxon>
        <taxon>Salinibacteraceae</taxon>
        <taxon>Salinibacter</taxon>
    </lineage>
</organism>
<reference evidence="4 5" key="1">
    <citation type="journal article" date="2005" name="Proc. Natl. Acad. Sci. U.S.A.">
        <title>The genome of Salinibacter ruber: convergence and gene exchange among hyperhalophilic bacteria and archaea.</title>
        <authorList>
            <person name="Mongodin E.F."/>
            <person name="Nelson K.E."/>
            <person name="Daugherty S."/>
            <person name="Deboy R.T."/>
            <person name="Wister J."/>
            <person name="Khouri H."/>
            <person name="Weidman J."/>
            <person name="Walsh D.A."/>
            <person name="Papke R.T."/>
            <person name="Sanchez Perez G."/>
            <person name="Sharma A.K."/>
            <person name="Nesbo C.L."/>
            <person name="MacLeod D."/>
            <person name="Bapteste E."/>
            <person name="Doolittle W.F."/>
            <person name="Charlebois R.L."/>
            <person name="Legault B."/>
            <person name="Rodriguez-Valera F."/>
        </authorList>
    </citation>
    <scope>NUCLEOTIDE SEQUENCE [LARGE SCALE GENOMIC DNA]</scope>
    <source>
        <strain evidence="5">DSM 13855 / CECT 5946 / M31</strain>
    </source>
</reference>
<gene>
    <name evidence="4" type="ordered locus">SRU_0071</name>
</gene>
<dbReference type="KEGG" id="sru:SRU_0071"/>
<dbReference type="eggNOG" id="COG0582">
    <property type="taxonomic scope" value="Bacteria"/>
</dbReference>
<dbReference type="Proteomes" id="UP000008674">
    <property type="component" value="Chromosome"/>
</dbReference>
<dbReference type="InterPro" id="IPR011946">
    <property type="entry name" value="Integrase_integron-type"/>
</dbReference>
<feature type="region of interest" description="Disordered" evidence="2">
    <location>
        <begin position="104"/>
        <end position="188"/>
    </location>
</feature>
<name>Q2S6F7_SALRD</name>
<evidence type="ECO:0000259" key="3">
    <source>
        <dbReference type="PROSITE" id="PS51898"/>
    </source>
</evidence>
<dbReference type="HOGENOM" id="CLU_049027_0_0_10"/>
<evidence type="ECO:0000313" key="5">
    <source>
        <dbReference type="Proteomes" id="UP000008674"/>
    </source>
</evidence>
<dbReference type="SUPFAM" id="SSF56349">
    <property type="entry name" value="DNA breaking-rejoining enzymes"/>
    <property type="match status" value="1"/>
</dbReference>
<dbReference type="OrthoDB" id="9801717at2"/>
<dbReference type="InterPro" id="IPR050090">
    <property type="entry name" value="Tyrosine_recombinase_XerCD"/>
</dbReference>
<dbReference type="EnsemblBacteria" id="ABC43999">
    <property type="protein sequence ID" value="ABC43999"/>
    <property type="gene ID" value="SRU_0071"/>
</dbReference>
<dbReference type="PANTHER" id="PTHR30349">
    <property type="entry name" value="PHAGE INTEGRASE-RELATED"/>
    <property type="match status" value="1"/>
</dbReference>
<dbReference type="STRING" id="309807.SRU_0071"/>
<dbReference type="AlphaFoldDB" id="Q2S6F7"/>
<dbReference type="PROSITE" id="PS51898">
    <property type="entry name" value="TYR_RECOMBINASE"/>
    <property type="match status" value="1"/>
</dbReference>